<accession>A0A238V873</accession>
<feature type="region of interest" description="Disordered" evidence="3">
    <location>
        <begin position="14"/>
        <end position="187"/>
    </location>
</feature>
<protein>
    <submittedName>
        <fullName evidence="5">KaiC domain protein, AF_0351 family</fullName>
    </submittedName>
</protein>
<sequence length="463" mass="49706">MSDDDEDWFERTLRELEESDESDELVELEESLEDADRDANEAMRIDDGLDGAQQSDGDGAIDEGPEVDSDDPGADSDESEVGGSDESEVGGSEESEVGTARTTEADTAWRSSGDDGVDPFGGAREDDEVDPFGGARDDDETPPSRSAGDVTDPFVDGTGADAAPFGGGVQGGADPFGGDTGVGAGPTDSSPLGGAEDPFGGFAGGDDFGFSEFGGRDGTGVETFDDEEFDSEIDRIVLGIDGLDEMILGGVPRRSLMSIIGSAGTGKTTFALQFLNESLRNGEKGVYITLEESREAIIDTAEERGWPFEEYIDDGLLALVSLDPVEMANSLSSLRNDLSRLITDFGAERLVLDSVSLLEMMYDHPAKRRSEVFDFTRSLKRAGVTTLLTSEASDESPYTSRHGIVEYLTDAVVILQYVRTSNFQETRLAVEILKIRNANHSREAKPYEITDDGISVYRQANIF</sequence>
<dbReference type="RefSeq" id="WP_089383543.1">
    <property type="nucleotide sequence ID" value="NZ_FZNQ01000002.1"/>
</dbReference>
<evidence type="ECO:0000256" key="3">
    <source>
        <dbReference type="SAM" id="MobiDB-lite"/>
    </source>
</evidence>
<evidence type="ECO:0000256" key="1">
    <source>
        <dbReference type="ARBA" id="ARBA00022741"/>
    </source>
</evidence>
<dbReference type="SUPFAM" id="SSF52540">
    <property type="entry name" value="P-loop containing nucleoside triphosphate hydrolases"/>
    <property type="match status" value="1"/>
</dbReference>
<dbReference type="InterPro" id="IPR010624">
    <property type="entry name" value="KaiC_dom"/>
</dbReference>
<dbReference type="PANTHER" id="PTHR43637:SF1">
    <property type="entry name" value="UPF0273 PROTEIN TM_0370"/>
    <property type="match status" value="1"/>
</dbReference>
<organism evidence="5 6">
    <name type="scientific">Halorubrum vacuolatum</name>
    <name type="common">Natronobacterium vacuolatum</name>
    <dbReference type="NCBI Taxonomy" id="63740"/>
    <lineage>
        <taxon>Archaea</taxon>
        <taxon>Methanobacteriati</taxon>
        <taxon>Methanobacteriota</taxon>
        <taxon>Stenosarchaea group</taxon>
        <taxon>Halobacteria</taxon>
        <taxon>Halobacteriales</taxon>
        <taxon>Haloferacaceae</taxon>
        <taxon>Halorubrum</taxon>
    </lineage>
</organism>
<gene>
    <name evidence="5" type="ORF">SAMN06264855_10285</name>
</gene>
<feature type="compositionally biased region" description="Gly residues" evidence="3">
    <location>
        <begin position="165"/>
        <end position="184"/>
    </location>
</feature>
<name>A0A238V873_HALVU</name>
<dbReference type="InterPro" id="IPR014774">
    <property type="entry name" value="KaiC-like_dom"/>
</dbReference>
<dbReference type="Gene3D" id="3.40.50.300">
    <property type="entry name" value="P-loop containing nucleotide triphosphate hydrolases"/>
    <property type="match status" value="1"/>
</dbReference>
<dbReference type="Pfam" id="PF06745">
    <property type="entry name" value="ATPase"/>
    <property type="match status" value="1"/>
</dbReference>
<dbReference type="InterPro" id="IPR022420">
    <property type="entry name" value="Circ_KaiC_arc"/>
</dbReference>
<dbReference type="AlphaFoldDB" id="A0A238V873"/>
<dbReference type="GO" id="GO:0005524">
    <property type="term" value="F:ATP binding"/>
    <property type="evidence" value="ECO:0007669"/>
    <property type="project" value="UniProtKB-KW"/>
</dbReference>
<dbReference type="Proteomes" id="UP000198397">
    <property type="component" value="Unassembled WGS sequence"/>
</dbReference>
<dbReference type="PROSITE" id="PS51146">
    <property type="entry name" value="KAIC"/>
    <property type="match status" value="1"/>
</dbReference>
<keyword evidence="2" id="KW-0067">ATP-binding</keyword>
<evidence type="ECO:0000313" key="5">
    <source>
        <dbReference type="EMBL" id="SNR30620.1"/>
    </source>
</evidence>
<keyword evidence="1" id="KW-0547">Nucleotide-binding</keyword>
<dbReference type="EMBL" id="FZNQ01000002">
    <property type="protein sequence ID" value="SNR30620.1"/>
    <property type="molecule type" value="Genomic_DNA"/>
</dbReference>
<evidence type="ECO:0000256" key="2">
    <source>
        <dbReference type="ARBA" id="ARBA00022840"/>
    </source>
</evidence>
<dbReference type="InterPro" id="IPR027417">
    <property type="entry name" value="P-loop_NTPase"/>
</dbReference>
<evidence type="ECO:0000313" key="6">
    <source>
        <dbReference type="Proteomes" id="UP000198397"/>
    </source>
</evidence>
<reference evidence="5 6" key="1">
    <citation type="submission" date="2017-06" db="EMBL/GenBank/DDBJ databases">
        <authorList>
            <person name="Kim H.J."/>
            <person name="Triplett B.A."/>
        </authorList>
    </citation>
    <scope>NUCLEOTIDE SEQUENCE [LARGE SCALE GENOMIC DNA]</scope>
    <source>
        <strain evidence="5 6">DSM 8800</strain>
    </source>
</reference>
<feature type="compositionally biased region" description="Basic and acidic residues" evidence="3">
    <location>
        <begin position="37"/>
        <end position="47"/>
    </location>
</feature>
<keyword evidence="6" id="KW-1185">Reference proteome</keyword>
<dbReference type="CDD" id="cd01124">
    <property type="entry name" value="KaiC-like"/>
    <property type="match status" value="1"/>
</dbReference>
<feature type="domain" description="KaiC" evidence="4">
    <location>
        <begin position="234"/>
        <end position="463"/>
    </location>
</feature>
<feature type="compositionally biased region" description="Acidic residues" evidence="3">
    <location>
        <begin position="17"/>
        <end position="36"/>
    </location>
</feature>
<proteinExistence type="predicted"/>
<evidence type="ECO:0000259" key="4">
    <source>
        <dbReference type="PROSITE" id="PS51146"/>
    </source>
</evidence>
<dbReference type="NCBIfam" id="TIGR03880">
    <property type="entry name" value="KaiC_arch_3"/>
    <property type="match status" value="1"/>
</dbReference>
<feature type="compositionally biased region" description="Acidic residues" evidence="3">
    <location>
        <begin position="59"/>
        <end position="96"/>
    </location>
</feature>
<dbReference type="OrthoDB" id="27015at2157"/>
<dbReference type="PANTHER" id="PTHR43637">
    <property type="entry name" value="UPF0273 PROTEIN TM_0370"/>
    <property type="match status" value="1"/>
</dbReference>